<evidence type="ECO:0000259" key="5">
    <source>
        <dbReference type="Pfam" id="PF13354"/>
    </source>
</evidence>
<dbReference type="PROSITE" id="PS51318">
    <property type="entry name" value="TAT"/>
    <property type="match status" value="1"/>
</dbReference>
<evidence type="ECO:0000256" key="1">
    <source>
        <dbReference type="ARBA" id="ARBA00018879"/>
    </source>
</evidence>
<keyword evidence="4" id="KW-0732">Signal</keyword>
<reference evidence="6 7" key="1">
    <citation type="submission" date="2017-07" db="EMBL/GenBank/DDBJ databases">
        <authorList>
            <person name="Sun Z.S."/>
            <person name="Albrecht U."/>
            <person name="Echele G."/>
            <person name="Lee C.C."/>
        </authorList>
    </citation>
    <scope>NUCLEOTIDE SEQUENCE [LARGE SCALE GENOMIC DNA]</scope>
    <source>
        <strain evidence="6 7">P16-029</strain>
    </source>
</reference>
<dbReference type="RefSeq" id="WP_117188786.1">
    <property type="nucleotide sequence ID" value="NZ_AP024308.1"/>
</dbReference>
<dbReference type="PANTHER" id="PTHR35333">
    <property type="entry name" value="BETA-LACTAMASE"/>
    <property type="match status" value="1"/>
</dbReference>
<dbReference type="SUPFAM" id="SSF56601">
    <property type="entry name" value="beta-lactamase/transpeptidase-like"/>
    <property type="match status" value="1"/>
</dbReference>
<organism evidence="6 7">
    <name type="scientific">Cutibacterium avidum</name>
    <dbReference type="NCBI Taxonomy" id="33010"/>
    <lineage>
        <taxon>Bacteria</taxon>
        <taxon>Bacillati</taxon>
        <taxon>Actinomycetota</taxon>
        <taxon>Actinomycetes</taxon>
        <taxon>Propionibacteriales</taxon>
        <taxon>Propionibacteriaceae</taxon>
        <taxon>Cutibacterium</taxon>
    </lineage>
</organism>
<dbReference type="AlphaFoldDB" id="A0A3E2DKK6"/>
<evidence type="ECO:0000256" key="2">
    <source>
        <dbReference type="ARBA" id="ARBA00030171"/>
    </source>
</evidence>
<evidence type="ECO:0000256" key="4">
    <source>
        <dbReference type="SAM" id="SignalP"/>
    </source>
</evidence>
<dbReference type="GO" id="GO:0030655">
    <property type="term" value="P:beta-lactam antibiotic catabolic process"/>
    <property type="evidence" value="ECO:0007669"/>
    <property type="project" value="InterPro"/>
</dbReference>
<dbReference type="Proteomes" id="UP000259211">
    <property type="component" value="Unassembled WGS sequence"/>
</dbReference>
<name>A0A3E2DKK6_9ACTN</name>
<feature type="domain" description="Beta-lactamase class A catalytic" evidence="5">
    <location>
        <begin position="130"/>
        <end position="216"/>
    </location>
</feature>
<feature type="compositionally biased region" description="Low complexity" evidence="3">
    <location>
        <begin position="302"/>
        <end position="314"/>
    </location>
</feature>
<dbReference type="Gene3D" id="3.40.710.10">
    <property type="entry name" value="DD-peptidase/beta-lactamase superfamily"/>
    <property type="match status" value="1"/>
</dbReference>
<feature type="chain" id="PRO_5017549195" description="Beta-lactamase" evidence="4">
    <location>
        <begin position="32"/>
        <end position="336"/>
    </location>
</feature>
<dbReference type="InterPro" id="IPR045155">
    <property type="entry name" value="Beta-lactam_cat"/>
</dbReference>
<evidence type="ECO:0000256" key="3">
    <source>
        <dbReference type="SAM" id="MobiDB-lite"/>
    </source>
</evidence>
<dbReference type="Pfam" id="PF13354">
    <property type="entry name" value="Beta-lactamase2"/>
    <property type="match status" value="1"/>
</dbReference>
<feature type="region of interest" description="Disordered" evidence="3">
    <location>
        <begin position="31"/>
        <end position="54"/>
    </location>
</feature>
<gene>
    <name evidence="6" type="ORF">CHT91_03575</name>
</gene>
<dbReference type="InterPro" id="IPR000871">
    <property type="entry name" value="Beta-lactam_class-A"/>
</dbReference>
<dbReference type="GO" id="GO:0008800">
    <property type="term" value="F:beta-lactamase activity"/>
    <property type="evidence" value="ECO:0007669"/>
    <property type="project" value="InterPro"/>
</dbReference>
<evidence type="ECO:0000313" key="6">
    <source>
        <dbReference type="EMBL" id="RFT45901.1"/>
    </source>
</evidence>
<feature type="signal peptide" evidence="4">
    <location>
        <begin position="1"/>
        <end position="31"/>
    </location>
</feature>
<dbReference type="GO" id="GO:0046677">
    <property type="term" value="P:response to antibiotic"/>
    <property type="evidence" value="ECO:0007669"/>
    <property type="project" value="InterPro"/>
</dbReference>
<comment type="caution">
    <text evidence="6">The sequence shown here is derived from an EMBL/GenBank/DDBJ whole genome shotgun (WGS) entry which is preliminary data.</text>
</comment>
<dbReference type="InterPro" id="IPR006311">
    <property type="entry name" value="TAT_signal"/>
</dbReference>
<proteinExistence type="predicted"/>
<sequence>MSGKALFSRRTALGGLLIATGAAIGLPAVQAANRPDHPEPRRPAPTRVANPAAPGPYVTFPYQNELKKYLNTRDGEQSVAMRVHGQRNIHVLNHGATHYITASIIKLAIMETVMIQAAGEKRQLSGAEKNLLVPMIENSSNDAATALWNRVGRADGVRRAMHRMGATHTTFDPDDHWGLTSTTAADQVVLADHIFCPNKIIPESMRAYARELMSSVAEDQDWGMTAGMRSPYVKNGWLPRDDGWHVNSVASTGTKGYTAVGLTHSTTAPMEDLVETIEGMARIIARHQPRSVTTPPPPPSARPTQTAAPAPQAVGDDHGHIPFRAPGTRDVWIQAF</sequence>
<dbReference type="InterPro" id="IPR012338">
    <property type="entry name" value="Beta-lactam/transpept-like"/>
</dbReference>
<dbReference type="PANTHER" id="PTHR35333:SF3">
    <property type="entry name" value="BETA-LACTAMASE-TYPE TRANSPEPTIDASE FOLD CONTAINING PROTEIN"/>
    <property type="match status" value="1"/>
</dbReference>
<evidence type="ECO:0000313" key="7">
    <source>
        <dbReference type="Proteomes" id="UP000259211"/>
    </source>
</evidence>
<feature type="region of interest" description="Disordered" evidence="3">
    <location>
        <begin position="288"/>
        <end position="322"/>
    </location>
</feature>
<accession>A0A3E2DKK6</accession>
<protein>
    <recommendedName>
        <fullName evidence="1">Beta-lactamase</fullName>
    </recommendedName>
    <alternativeName>
        <fullName evidence="2">Penicillinase</fullName>
    </alternativeName>
</protein>
<dbReference type="EMBL" id="NOWI01000003">
    <property type="protein sequence ID" value="RFT45901.1"/>
    <property type="molecule type" value="Genomic_DNA"/>
</dbReference>